<dbReference type="InterPro" id="IPR029063">
    <property type="entry name" value="SAM-dependent_MTases_sf"/>
</dbReference>
<dbReference type="PANTHER" id="PTHR43317">
    <property type="entry name" value="THERMOSPERMINE SYNTHASE ACAULIS5"/>
    <property type="match status" value="1"/>
</dbReference>
<dbReference type="PATRIC" id="fig|888019.4.peg.885"/>
<evidence type="ECO:0008006" key="5">
    <source>
        <dbReference type="Google" id="ProtNLM"/>
    </source>
</evidence>
<evidence type="ECO:0000256" key="2">
    <source>
        <dbReference type="SAM" id="MobiDB-lite"/>
    </source>
</evidence>
<reference evidence="3 4" key="1">
    <citation type="submission" date="2013-08" db="EMBL/GenBank/DDBJ databases">
        <authorList>
            <person name="Weinstock G."/>
            <person name="Sodergren E."/>
            <person name="Wylie T."/>
            <person name="Fulton L."/>
            <person name="Fulton R."/>
            <person name="Fronick C."/>
            <person name="O'Laughlin M."/>
            <person name="Godfrey J."/>
            <person name="Miner T."/>
            <person name="Herter B."/>
            <person name="Appelbaum E."/>
            <person name="Cordes M."/>
            <person name="Lek S."/>
            <person name="Wollam A."/>
            <person name="Pepin K.H."/>
            <person name="Palsikar V.B."/>
            <person name="Mitreva M."/>
            <person name="Wilson R.K."/>
        </authorList>
    </citation>
    <scope>NUCLEOTIDE SEQUENCE [LARGE SCALE GENOMIC DNA]</scope>
    <source>
        <strain evidence="3 4">F0184</strain>
    </source>
</reference>
<evidence type="ECO:0000256" key="1">
    <source>
        <dbReference type="ARBA" id="ARBA00023115"/>
    </source>
</evidence>
<protein>
    <recommendedName>
        <fullName evidence="5">Spermidine synthase</fullName>
    </recommendedName>
</protein>
<keyword evidence="1" id="KW-0620">Polyamine biosynthesis</keyword>
<dbReference type="PANTHER" id="PTHR43317:SF1">
    <property type="entry name" value="THERMOSPERMINE SYNTHASE ACAULIS5"/>
    <property type="match status" value="1"/>
</dbReference>
<dbReference type="HOGENOM" id="CLU_068637_0_0_11"/>
<dbReference type="CDD" id="cd02440">
    <property type="entry name" value="AdoMet_MTases"/>
    <property type="match status" value="1"/>
</dbReference>
<sequence>MCMAKKKNRSAASRRAEHQHPNKTGAAAGVYPISTGEAELVPDGYHADGWLLLINGVQSSHVIVGQPRMLDFEYMRWIAAVLDSHIQTHLNPDKLRLTHLGGGACSLARYCADVYPNSRNTVVELDAKLAEYVRDWFDIPKSPRVKIRVGDAGTVTRSFAPASRDVVIRDVFAVDKTPAELTSVDFVREVDHSLAPGGLYILNCGDGPSLDGARAEVAALFEVFEQVCLVADAAMLKGRRRGNIIIAASHSPLPAAGSAEAAAISRTLMGGGVPAQYRDSAQARQFARL</sequence>
<evidence type="ECO:0000313" key="3">
    <source>
        <dbReference type="EMBL" id="ERT66386.1"/>
    </source>
</evidence>
<name>U7V4E8_9MICC</name>
<proteinExistence type="predicted"/>
<gene>
    <name evidence="3" type="ORF">HMPREF0742_01039</name>
</gene>
<evidence type="ECO:0000313" key="4">
    <source>
        <dbReference type="Proteomes" id="UP000017174"/>
    </source>
</evidence>
<dbReference type="GO" id="GO:0006596">
    <property type="term" value="P:polyamine biosynthetic process"/>
    <property type="evidence" value="ECO:0007669"/>
    <property type="project" value="UniProtKB-KW"/>
</dbReference>
<dbReference type="Proteomes" id="UP000017174">
    <property type="component" value="Unassembled WGS sequence"/>
</dbReference>
<dbReference type="NCBIfam" id="NF037959">
    <property type="entry name" value="MFS_SpdSyn"/>
    <property type="match status" value="1"/>
</dbReference>
<feature type="region of interest" description="Disordered" evidence="2">
    <location>
        <begin position="1"/>
        <end position="28"/>
    </location>
</feature>
<dbReference type="EMBL" id="AXZG01000035">
    <property type="protein sequence ID" value="ERT66386.1"/>
    <property type="molecule type" value="Genomic_DNA"/>
</dbReference>
<accession>U7V4E8</accession>
<dbReference type="SUPFAM" id="SSF53335">
    <property type="entry name" value="S-adenosyl-L-methionine-dependent methyltransferases"/>
    <property type="match status" value="1"/>
</dbReference>
<comment type="caution">
    <text evidence="3">The sequence shown here is derived from an EMBL/GenBank/DDBJ whole genome shotgun (WGS) entry which is preliminary data.</text>
</comment>
<organism evidence="3 4">
    <name type="scientific">Rothia aeria F0184</name>
    <dbReference type="NCBI Taxonomy" id="888019"/>
    <lineage>
        <taxon>Bacteria</taxon>
        <taxon>Bacillati</taxon>
        <taxon>Actinomycetota</taxon>
        <taxon>Actinomycetes</taxon>
        <taxon>Micrococcales</taxon>
        <taxon>Micrococcaceae</taxon>
        <taxon>Rothia</taxon>
    </lineage>
</organism>
<dbReference type="Gene3D" id="3.40.50.150">
    <property type="entry name" value="Vaccinia Virus protein VP39"/>
    <property type="match status" value="1"/>
</dbReference>
<dbReference type="AlphaFoldDB" id="U7V4E8"/>